<reference evidence="2 3" key="1">
    <citation type="submission" date="2018-02" db="EMBL/GenBank/DDBJ databases">
        <title>The genomes of Aspergillus section Nigri reveals drivers in fungal speciation.</title>
        <authorList>
            <consortium name="DOE Joint Genome Institute"/>
            <person name="Vesth T.C."/>
            <person name="Nybo J."/>
            <person name="Theobald S."/>
            <person name="Brandl J."/>
            <person name="Frisvad J.C."/>
            <person name="Nielsen K.F."/>
            <person name="Lyhne E.K."/>
            <person name="Kogle M.E."/>
            <person name="Kuo A."/>
            <person name="Riley R."/>
            <person name="Clum A."/>
            <person name="Nolan M."/>
            <person name="Lipzen A."/>
            <person name="Salamov A."/>
            <person name="Henrissat B."/>
            <person name="Wiebenga A."/>
            <person name="De vries R.P."/>
            <person name="Grigoriev I.V."/>
            <person name="Mortensen U.H."/>
            <person name="Andersen M.R."/>
            <person name="Baker S.E."/>
        </authorList>
    </citation>
    <scope>NUCLEOTIDE SEQUENCE [LARGE SCALE GENOMIC DNA]</scope>
    <source>
        <strain evidence="2 3">CBS 112811</strain>
    </source>
</reference>
<dbReference type="AlphaFoldDB" id="A0A8G1VIJ5"/>
<sequence length="89" mass="10262">MRVLLVLLVPVACAIGHLSFQERFSAIHSNHDDSTPPSNVGHRLPLNWRLPPPEYYQRHPKRSGGGRLWWCQWPVSFGTLLIPRRALRT</sequence>
<organism evidence="2 3">
    <name type="scientific">Aspergillus piperis CBS 112811</name>
    <dbReference type="NCBI Taxonomy" id="1448313"/>
    <lineage>
        <taxon>Eukaryota</taxon>
        <taxon>Fungi</taxon>
        <taxon>Dikarya</taxon>
        <taxon>Ascomycota</taxon>
        <taxon>Pezizomycotina</taxon>
        <taxon>Eurotiomycetes</taxon>
        <taxon>Eurotiomycetidae</taxon>
        <taxon>Eurotiales</taxon>
        <taxon>Aspergillaceae</taxon>
        <taxon>Aspergillus</taxon>
        <taxon>Aspergillus subgen. Circumdati</taxon>
    </lineage>
</organism>
<accession>A0A8G1VIJ5</accession>
<evidence type="ECO:0000313" key="3">
    <source>
        <dbReference type="Proteomes" id="UP000249526"/>
    </source>
</evidence>
<dbReference type="Proteomes" id="UP000249526">
    <property type="component" value="Unassembled WGS sequence"/>
</dbReference>
<evidence type="ECO:0000313" key="2">
    <source>
        <dbReference type="EMBL" id="RAH54426.1"/>
    </source>
</evidence>
<protein>
    <recommendedName>
        <fullName evidence="4">Secreted protein</fullName>
    </recommendedName>
</protein>
<dbReference type="GeneID" id="37164210"/>
<gene>
    <name evidence="2" type="ORF">BO85DRAFT_452353</name>
</gene>
<keyword evidence="1" id="KW-0732">Signal</keyword>
<dbReference type="RefSeq" id="XP_025512348.1">
    <property type="nucleotide sequence ID" value="XM_025660808.1"/>
</dbReference>
<feature type="signal peptide" evidence="1">
    <location>
        <begin position="1"/>
        <end position="16"/>
    </location>
</feature>
<evidence type="ECO:0000256" key="1">
    <source>
        <dbReference type="SAM" id="SignalP"/>
    </source>
</evidence>
<evidence type="ECO:0008006" key="4">
    <source>
        <dbReference type="Google" id="ProtNLM"/>
    </source>
</evidence>
<feature type="chain" id="PRO_5034004803" description="Secreted protein" evidence="1">
    <location>
        <begin position="17"/>
        <end position="89"/>
    </location>
</feature>
<dbReference type="EMBL" id="KZ825072">
    <property type="protein sequence ID" value="RAH54426.1"/>
    <property type="molecule type" value="Genomic_DNA"/>
</dbReference>
<keyword evidence="3" id="KW-1185">Reference proteome</keyword>
<name>A0A8G1VIJ5_9EURO</name>
<proteinExistence type="predicted"/>